<organism evidence="1 2">
    <name type="scientific">Rosistilla oblonga</name>
    <dbReference type="NCBI Taxonomy" id="2527990"/>
    <lineage>
        <taxon>Bacteria</taxon>
        <taxon>Pseudomonadati</taxon>
        <taxon>Planctomycetota</taxon>
        <taxon>Planctomycetia</taxon>
        <taxon>Pirellulales</taxon>
        <taxon>Pirellulaceae</taxon>
        <taxon>Rosistilla</taxon>
    </lineage>
</organism>
<evidence type="ECO:0008006" key="3">
    <source>
        <dbReference type="Google" id="ProtNLM"/>
    </source>
</evidence>
<evidence type="ECO:0000313" key="2">
    <source>
        <dbReference type="Proteomes" id="UP000316770"/>
    </source>
</evidence>
<dbReference type="SUPFAM" id="SSF53756">
    <property type="entry name" value="UDP-Glycosyltransferase/glycogen phosphorylase"/>
    <property type="match status" value="1"/>
</dbReference>
<sequence>MKPPQRAQGATILYLDPSLRSHQGHHANVGEAITSAARAQEHRVHVAVSQSKSDVCEGEKVFSRNVYSDMKRNPDRLIDRIRLKMATATVCKEVRPLLRRIQPNLIYANSVNAVVCEGILQALRTTYLPGRAPFLIAELPFRCEPGPRHFYGQQLAAMFRRLKRSAARQNTAVASNPLDRFAPITVDQQTASLLAQTVDAEIGVLPSPYAVRTRRQLVAGQPPQPLRIGSVGHQRESKGFHYLPAIFETLSNLKNSIQWVVQHQNDSDPTTLEKLRQMQSQGFQIELIDEELTRDAYEQLLLGLDIILLPYKPEHYQSMISGICYEGLSQGNIVVAPRHTSVGKIIGEFQPLSPQFDEWTVDSISTALDAAIDSAASLNAAAIQGASLFAQAHGPDAFASAIASKAVDDVAFKAF</sequence>
<accession>A0A518IN36</accession>
<keyword evidence="2" id="KW-1185">Reference proteome</keyword>
<reference evidence="1 2" key="1">
    <citation type="submission" date="2019-02" db="EMBL/GenBank/DDBJ databases">
        <title>Deep-cultivation of Planctomycetes and their phenomic and genomic characterization uncovers novel biology.</title>
        <authorList>
            <person name="Wiegand S."/>
            <person name="Jogler M."/>
            <person name="Boedeker C."/>
            <person name="Pinto D."/>
            <person name="Vollmers J."/>
            <person name="Rivas-Marin E."/>
            <person name="Kohn T."/>
            <person name="Peeters S.H."/>
            <person name="Heuer A."/>
            <person name="Rast P."/>
            <person name="Oberbeckmann S."/>
            <person name="Bunk B."/>
            <person name="Jeske O."/>
            <person name="Meyerdierks A."/>
            <person name="Storesund J.E."/>
            <person name="Kallscheuer N."/>
            <person name="Luecker S."/>
            <person name="Lage O.M."/>
            <person name="Pohl T."/>
            <person name="Merkel B.J."/>
            <person name="Hornburger P."/>
            <person name="Mueller R.-W."/>
            <person name="Bruemmer F."/>
            <person name="Labrenz M."/>
            <person name="Spormann A.M."/>
            <person name="Op den Camp H."/>
            <person name="Overmann J."/>
            <person name="Amann R."/>
            <person name="Jetten M.S.M."/>
            <person name="Mascher T."/>
            <person name="Medema M.H."/>
            <person name="Devos D.P."/>
            <person name="Kaster A.-K."/>
            <person name="Ovreas L."/>
            <person name="Rohde M."/>
            <person name="Galperin M.Y."/>
            <person name="Jogler C."/>
        </authorList>
    </citation>
    <scope>NUCLEOTIDE SEQUENCE [LARGE SCALE GENOMIC DNA]</scope>
    <source>
        <strain evidence="1 2">Mal33</strain>
    </source>
</reference>
<gene>
    <name evidence="1" type="ORF">Mal33_04460</name>
</gene>
<dbReference type="AlphaFoldDB" id="A0A518IN36"/>
<protein>
    <recommendedName>
        <fullName evidence="3">Glycosyl transferases group 1</fullName>
    </recommendedName>
</protein>
<dbReference type="Gene3D" id="3.40.50.2000">
    <property type="entry name" value="Glycogen Phosphorylase B"/>
    <property type="match status" value="1"/>
</dbReference>
<dbReference type="RefSeq" id="WP_145282064.1">
    <property type="nucleotide sequence ID" value="NZ_CP036318.1"/>
</dbReference>
<dbReference type="Proteomes" id="UP000316770">
    <property type="component" value="Chromosome"/>
</dbReference>
<evidence type="ECO:0000313" key="1">
    <source>
        <dbReference type="EMBL" id="QDV54492.1"/>
    </source>
</evidence>
<dbReference type="EMBL" id="CP036318">
    <property type="protein sequence ID" value="QDV54492.1"/>
    <property type="molecule type" value="Genomic_DNA"/>
</dbReference>
<proteinExistence type="predicted"/>
<name>A0A518IN36_9BACT</name>